<name>A0A2P4YG12_9STRA</name>
<dbReference type="Proteomes" id="UP000237271">
    <property type="component" value="Unassembled WGS sequence"/>
</dbReference>
<gene>
    <name evidence="1" type="ORF">PHPALM_5975</name>
</gene>
<evidence type="ECO:0000313" key="1">
    <source>
        <dbReference type="EMBL" id="POM76752.1"/>
    </source>
</evidence>
<reference evidence="1 2" key="1">
    <citation type="journal article" date="2017" name="Genome Biol. Evol.">
        <title>Phytophthora megakarya and P. palmivora, closely related causal agents of cacao black pod rot, underwent increases in genome sizes and gene numbers by different mechanisms.</title>
        <authorList>
            <person name="Ali S.S."/>
            <person name="Shao J."/>
            <person name="Lary D.J."/>
            <person name="Kronmiller B."/>
            <person name="Shen D."/>
            <person name="Strem M.D."/>
            <person name="Amoako-Attah I."/>
            <person name="Akrofi A.Y."/>
            <person name="Begoude B.A."/>
            <person name="Ten Hoopen G.M."/>
            <person name="Coulibaly K."/>
            <person name="Kebe B.I."/>
            <person name="Melnick R.L."/>
            <person name="Guiltinan M.J."/>
            <person name="Tyler B.M."/>
            <person name="Meinhardt L.W."/>
            <person name="Bailey B.A."/>
        </authorList>
    </citation>
    <scope>NUCLEOTIDE SEQUENCE [LARGE SCALE GENOMIC DNA]</scope>
    <source>
        <strain evidence="2">sbr112.9</strain>
    </source>
</reference>
<accession>A0A2P4YG12</accession>
<sequence length="115" mass="13466">MVLDVLTPWNTKRAEDTVTIAFKAFVKSEHVKFDYVTPPPSLRLDTGSKVGEERERLVPEHQEYINGRDRDADRCIKQDTTGECFVSVLDKFGMYLALKKRKRIKMWLFELFPVQ</sequence>
<organism evidence="1 2">
    <name type="scientific">Phytophthora palmivora</name>
    <dbReference type="NCBI Taxonomy" id="4796"/>
    <lineage>
        <taxon>Eukaryota</taxon>
        <taxon>Sar</taxon>
        <taxon>Stramenopiles</taxon>
        <taxon>Oomycota</taxon>
        <taxon>Peronosporomycetes</taxon>
        <taxon>Peronosporales</taxon>
        <taxon>Peronosporaceae</taxon>
        <taxon>Phytophthora</taxon>
    </lineage>
</organism>
<proteinExistence type="predicted"/>
<dbReference type="AlphaFoldDB" id="A0A2P4YG12"/>
<evidence type="ECO:0000313" key="2">
    <source>
        <dbReference type="Proteomes" id="UP000237271"/>
    </source>
</evidence>
<dbReference type="EMBL" id="NCKW01003396">
    <property type="protein sequence ID" value="POM76752.1"/>
    <property type="molecule type" value="Genomic_DNA"/>
</dbReference>
<protein>
    <submittedName>
        <fullName evidence="1">Uncharacterized protein</fullName>
    </submittedName>
</protein>
<comment type="caution">
    <text evidence="1">The sequence shown here is derived from an EMBL/GenBank/DDBJ whole genome shotgun (WGS) entry which is preliminary data.</text>
</comment>
<keyword evidence="2" id="KW-1185">Reference proteome</keyword>